<evidence type="ECO:0000256" key="7">
    <source>
        <dbReference type="SAM" id="Phobius"/>
    </source>
</evidence>
<dbReference type="EMBL" id="QQXL01000001">
    <property type="protein sequence ID" value="RKW71406.1"/>
    <property type="molecule type" value="Genomic_DNA"/>
</dbReference>
<dbReference type="CDD" id="cd06173">
    <property type="entry name" value="MFS_MefA_like"/>
    <property type="match status" value="1"/>
</dbReference>
<dbReference type="InterPro" id="IPR010290">
    <property type="entry name" value="TM_effector"/>
</dbReference>
<evidence type="ECO:0000313" key="9">
    <source>
        <dbReference type="EMBL" id="RKW71406.1"/>
    </source>
</evidence>
<feature type="transmembrane region" description="Helical" evidence="7">
    <location>
        <begin position="49"/>
        <end position="70"/>
    </location>
</feature>
<feature type="transmembrane region" description="Helical" evidence="7">
    <location>
        <begin position="364"/>
        <end position="392"/>
    </location>
</feature>
<dbReference type="PANTHER" id="PTHR23513:SF9">
    <property type="entry name" value="ENTEROBACTIN EXPORTER ENTS"/>
    <property type="match status" value="1"/>
</dbReference>
<accession>A0A496PLR4</accession>
<dbReference type="PROSITE" id="PS50850">
    <property type="entry name" value="MFS"/>
    <property type="match status" value="1"/>
</dbReference>
<evidence type="ECO:0000313" key="10">
    <source>
        <dbReference type="Proteomes" id="UP000273119"/>
    </source>
</evidence>
<protein>
    <submittedName>
        <fullName evidence="9">MFS transporter</fullName>
    </submittedName>
</protein>
<feature type="transmembrane region" description="Helical" evidence="7">
    <location>
        <begin position="21"/>
        <end position="43"/>
    </location>
</feature>
<evidence type="ECO:0000259" key="8">
    <source>
        <dbReference type="PROSITE" id="PS50850"/>
    </source>
</evidence>
<sequence>MPRLLADITPLKVSPAYRRIFFGNALSIIGTAVTLMAVSLEVFELTQSSAAVGMIGLCALIPLIVAGLYGGAIADSFDRRKVALCSSLVLWFTTVLICAQAWAGLQQVWLLYLLTAIHSAAGGINAPTRGAIIPALVGDKLLPSANALNMILGSVGMMVAPVIGGFLVATVGFKWTYTLDVVTFLGSLYSVWRLPPMPPSEKRGVPGFKAVFDGFAFLATRPNVRMTFLIDLCAMILAASRALLPAIAAFSLGGGTATVGFLLGAGAAGSFLGAIFSGPLGGVVRQGRAVYWAVSAWGLTTLAVGAVVLMCRPGPDGAANVWGVILAVLFLLVGGLADTVSSVFRNTILQSATPDHLRGRLQGVFVVVVTGGPRLGDAIAGGLATAWAVALGSSSATNGAPGEGLTLLLGGLACVLGAALLMRWQPGFLQYDSRDPQP</sequence>
<dbReference type="SUPFAM" id="SSF103473">
    <property type="entry name" value="MFS general substrate transporter"/>
    <property type="match status" value="1"/>
</dbReference>
<evidence type="ECO:0000256" key="2">
    <source>
        <dbReference type="ARBA" id="ARBA00022448"/>
    </source>
</evidence>
<keyword evidence="10" id="KW-1185">Reference proteome</keyword>
<evidence type="ECO:0000256" key="3">
    <source>
        <dbReference type="ARBA" id="ARBA00022475"/>
    </source>
</evidence>
<evidence type="ECO:0000256" key="1">
    <source>
        <dbReference type="ARBA" id="ARBA00004429"/>
    </source>
</evidence>
<feature type="transmembrane region" description="Helical" evidence="7">
    <location>
        <begin position="321"/>
        <end position="344"/>
    </location>
</feature>
<gene>
    <name evidence="9" type="ORF">DWQ67_00700</name>
</gene>
<dbReference type="GO" id="GO:0022857">
    <property type="term" value="F:transmembrane transporter activity"/>
    <property type="evidence" value="ECO:0007669"/>
    <property type="project" value="InterPro"/>
</dbReference>
<evidence type="ECO:0000256" key="6">
    <source>
        <dbReference type="ARBA" id="ARBA00023136"/>
    </source>
</evidence>
<dbReference type="PANTHER" id="PTHR23513">
    <property type="entry name" value="INTEGRAL MEMBRANE EFFLUX PROTEIN-RELATED"/>
    <property type="match status" value="1"/>
</dbReference>
<evidence type="ECO:0000256" key="4">
    <source>
        <dbReference type="ARBA" id="ARBA00022692"/>
    </source>
</evidence>
<keyword evidence="3" id="KW-1003">Cell membrane</keyword>
<dbReference type="InterPro" id="IPR020846">
    <property type="entry name" value="MFS_dom"/>
</dbReference>
<evidence type="ECO:0000256" key="5">
    <source>
        <dbReference type="ARBA" id="ARBA00022989"/>
    </source>
</evidence>
<feature type="domain" description="Major facilitator superfamily (MFS) profile" evidence="8">
    <location>
        <begin position="16"/>
        <end position="429"/>
    </location>
</feature>
<keyword evidence="6 7" id="KW-0472">Membrane</keyword>
<proteinExistence type="predicted"/>
<dbReference type="Proteomes" id="UP000273119">
    <property type="component" value="Unassembled WGS sequence"/>
</dbReference>
<comment type="caution">
    <text evidence="9">The sequence shown here is derived from an EMBL/GenBank/DDBJ whole genome shotgun (WGS) entry which is preliminary data.</text>
</comment>
<feature type="transmembrane region" description="Helical" evidence="7">
    <location>
        <begin position="82"/>
        <end position="103"/>
    </location>
</feature>
<organism evidence="9 10">
    <name type="scientific">Galactobacter caseinivorans</name>
    <dbReference type="NCBI Taxonomy" id="2676123"/>
    <lineage>
        <taxon>Bacteria</taxon>
        <taxon>Bacillati</taxon>
        <taxon>Actinomycetota</taxon>
        <taxon>Actinomycetes</taxon>
        <taxon>Micrococcales</taxon>
        <taxon>Micrococcaceae</taxon>
        <taxon>Galactobacter</taxon>
    </lineage>
</organism>
<keyword evidence="2" id="KW-0813">Transport</keyword>
<dbReference type="GO" id="GO:0005886">
    <property type="term" value="C:plasma membrane"/>
    <property type="evidence" value="ECO:0007669"/>
    <property type="project" value="UniProtKB-SubCell"/>
</dbReference>
<feature type="transmembrane region" description="Helical" evidence="7">
    <location>
        <begin position="258"/>
        <end position="277"/>
    </location>
</feature>
<dbReference type="Gene3D" id="1.20.1250.20">
    <property type="entry name" value="MFS general substrate transporter like domains"/>
    <property type="match status" value="1"/>
</dbReference>
<keyword evidence="4 7" id="KW-0812">Transmembrane</keyword>
<dbReference type="InterPro" id="IPR036259">
    <property type="entry name" value="MFS_trans_sf"/>
</dbReference>
<feature type="transmembrane region" description="Helical" evidence="7">
    <location>
        <begin position="228"/>
        <end position="252"/>
    </location>
</feature>
<keyword evidence="5 7" id="KW-1133">Transmembrane helix</keyword>
<feature type="transmembrane region" description="Helical" evidence="7">
    <location>
        <begin position="289"/>
        <end position="309"/>
    </location>
</feature>
<feature type="transmembrane region" description="Helical" evidence="7">
    <location>
        <begin position="404"/>
        <end position="424"/>
    </location>
</feature>
<dbReference type="RefSeq" id="WP_121483669.1">
    <property type="nucleotide sequence ID" value="NZ_QQXL01000001.1"/>
</dbReference>
<dbReference type="Pfam" id="PF05977">
    <property type="entry name" value="MFS_3"/>
    <property type="match status" value="1"/>
</dbReference>
<name>A0A496PLR4_9MICC</name>
<reference evidence="9 10" key="1">
    <citation type="submission" date="2018-07" db="EMBL/GenBank/DDBJ databases">
        <title>Arthrobacter sp. nov., isolated from raw cow's milk with high bacterial count.</title>
        <authorList>
            <person name="Hahne J."/>
            <person name="Isele D."/>
            <person name="Lipski A."/>
        </authorList>
    </citation>
    <scope>NUCLEOTIDE SEQUENCE [LARGE SCALE GENOMIC DNA]</scope>
    <source>
        <strain evidence="9 10">JZ R-183</strain>
    </source>
</reference>
<dbReference type="AlphaFoldDB" id="A0A496PLR4"/>
<comment type="subcellular location">
    <subcellularLocation>
        <location evidence="1">Cell inner membrane</location>
        <topology evidence="1">Multi-pass membrane protein</topology>
    </subcellularLocation>
</comment>
<feature type="transmembrane region" description="Helical" evidence="7">
    <location>
        <begin position="147"/>
        <end position="169"/>
    </location>
</feature>